<evidence type="ECO:0000256" key="1">
    <source>
        <dbReference type="ARBA" id="ARBA00008710"/>
    </source>
</evidence>
<accession>A0A7W4ZJH0</accession>
<comment type="catalytic activity">
    <reaction evidence="2">
        <text>oxidized coenzyme F420-(gamma-L-Glu)(n) + a quinol + H(+) = reduced coenzyme F420-(gamma-L-Glu)(n) + a quinone</text>
        <dbReference type="Rhea" id="RHEA:39663"/>
        <dbReference type="Rhea" id="RHEA-COMP:12939"/>
        <dbReference type="Rhea" id="RHEA-COMP:14378"/>
        <dbReference type="ChEBI" id="CHEBI:15378"/>
        <dbReference type="ChEBI" id="CHEBI:24646"/>
        <dbReference type="ChEBI" id="CHEBI:132124"/>
        <dbReference type="ChEBI" id="CHEBI:133980"/>
        <dbReference type="ChEBI" id="CHEBI:139511"/>
    </reaction>
</comment>
<gene>
    <name evidence="3" type="ORF">FHS41_000067</name>
</gene>
<dbReference type="GO" id="GO:0016491">
    <property type="term" value="F:oxidoreductase activity"/>
    <property type="evidence" value="ECO:0007669"/>
    <property type="project" value="InterPro"/>
</dbReference>
<dbReference type="PANTHER" id="PTHR39428">
    <property type="entry name" value="F420H(2)-DEPENDENT QUINONE REDUCTASE RV1261C"/>
    <property type="match status" value="1"/>
</dbReference>
<dbReference type="AlphaFoldDB" id="A0A7W4ZJH0"/>
<keyword evidence="4" id="KW-1185">Reference proteome</keyword>
<dbReference type="EMBL" id="JACHXE010000001">
    <property type="protein sequence ID" value="MBB3073598.1"/>
    <property type="molecule type" value="Genomic_DNA"/>
</dbReference>
<dbReference type="PANTHER" id="PTHR39428:SF3">
    <property type="entry name" value="DEAZAFLAVIN-DEPENDENT NITROREDUCTASE"/>
    <property type="match status" value="1"/>
</dbReference>
<dbReference type="Gene3D" id="2.30.110.10">
    <property type="entry name" value="Electron Transport, Fmn-binding Protein, Chain A"/>
    <property type="match status" value="1"/>
</dbReference>
<dbReference type="GO" id="GO:0005886">
    <property type="term" value="C:plasma membrane"/>
    <property type="evidence" value="ECO:0007669"/>
    <property type="project" value="TreeGrafter"/>
</dbReference>
<evidence type="ECO:0000313" key="4">
    <source>
        <dbReference type="Proteomes" id="UP000572907"/>
    </source>
</evidence>
<organism evidence="3 4">
    <name type="scientific">Streptomyces violarus</name>
    <dbReference type="NCBI Taxonomy" id="67380"/>
    <lineage>
        <taxon>Bacteria</taxon>
        <taxon>Bacillati</taxon>
        <taxon>Actinomycetota</taxon>
        <taxon>Actinomycetes</taxon>
        <taxon>Kitasatosporales</taxon>
        <taxon>Streptomycetaceae</taxon>
        <taxon>Streptomyces</taxon>
    </lineage>
</organism>
<dbReference type="Proteomes" id="UP000572907">
    <property type="component" value="Unassembled WGS sequence"/>
</dbReference>
<evidence type="ECO:0000256" key="2">
    <source>
        <dbReference type="ARBA" id="ARBA00049106"/>
    </source>
</evidence>
<name>A0A7W4ZJH0_9ACTN</name>
<dbReference type="InterPro" id="IPR004378">
    <property type="entry name" value="F420H2_quin_Rdtase"/>
</dbReference>
<reference evidence="3 4" key="1">
    <citation type="submission" date="2020-08" db="EMBL/GenBank/DDBJ databases">
        <title>Genomic Encyclopedia of Type Strains, Phase III (KMG-III): the genomes of soil and plant-associated and newly described type strains.</title>
        <authorList>
            <person name="Whitman W."/>
        </authorList>
    </citation>
    <scope>NUCLEOTIDE SEQUENCE [LARGE SCALE GENOMIC DNA]</scope>
    <source>
        <strain evidence="3 4">CECT 3237</strain>
    </source>
</reference>
<dbReference type="Pfam" id="PF04075">
    <property type="entry name" value="F420H2_quin_red"/>
    <property type="match status" value="1"/>
</dbReference>
<evidence type="ECO:0008006" key="5">
    <source>
        <dbReference type="Google" id="ProtNLM"/>
    </source>
</evidence>
<comment type="caution">
    <text evidence="3">The sequence shown here is derived from an EMBL/GenBank/DDBJ whole genome shotgun (WGS) entry which is preliminary data.</text>
</comment>
<sequence length="48" mass="5588">MLAREVTGDEKALWWARSVEAFPDYAEYQKKTDREIPVLVLEPAAQEH</sequence>
<proteinExistence type="inferred from homology"/>
<comment type="similarity">
    <text evidence="1">Belongs to the F420H(2)-dependent quinone reductase family.</text>
</comment>
<dbReference type="InterPro" id="IPR012349">
    <property type="entry name" value="Split_barrel_FMN-bd"/>
</dbReference>
<evidence type="ECO:0000313" key="3">
    <source>
        <dbReference type="EMBL" id="MBB3073598.1"/>
    </source>
</evidence>
<protein>
    <recommendedName>
        <fullName evidence="5">DUF385 domain-containing protein</fullName>
    </recommendedName>
</protein>
<dbReference type="GO" id="GO:0070967">
    <property type="term" value="F:coenzyme F420 binding"/>
    <property type="evidence" value="ECO:0007669"/>
    <property type="project" value="TreeGrafter"/>
</dbReference>